<reference evidence="1" key="1">
    <citation type="journal article" date="2021" name="PeerJ">
        <title>Extensive microbial diversity within the chicken gut microbiome revealed by metagenomics and culture.</title>
        <authorList>
            <person name="Gilroy R."/>
            <person name="Ravi A."/>
            <person name="Getino M."/>
            <person name="Pursley I."/>
            <person name="Horton D.L."/>
            <person name="Alikhan N.F."/>
            <person name="Baker D."/>
            <person name="Gharbi K."/>
            <person name="Hall N."/>
            <person name="Watson M."/>
            <person name="Adriaenssens E.M."/>
            <person name="Foster-Nyarko E."/>
            <person name="Jarju S."/>
            <person name="Secka A."/>
            <person name="Antonio M."/>
            <person name="Oren A."/>
            <person name="Chaudhuri R.R."/>
            <person name="La Ragione R."/>
            <person name="Hildebrand F."/>
            <person name="Pallen M.J."/>
        </authorList>
    </citation>
    <scope>NUCLEOTIDE SEQUENCE</scope>
    <source>
        <strain evidence="1">ChiHecec2B26-446</strain>
    </source>
</reference>
<comment type="caution">
    <text evidence="1">The sequence shown here is derived from an EMBL/GenBank/DDBJ whole genome shotgun (WGS) entry which is preliminary data.</text>
</comment>
<dbReference type="AlphaFoldDB" id="A0A9D1PU64"/>
<evidence type="ECO:0000313" key="1">
    <source>
        <dbReference type="EMBL" id="HIV99618.1"/>
    </source>
</evidence>
<gene>
    <name evidence="1" type="ORF">H9894_00240</name>
</gene>
<dbReference type="EMBL" id="DXHV01000005">
    <property type="protein sequence ID" value="HIV99618.1"/>
    <property type="molecule type" value="Genomic_DNA"/>
</dbReference>
<sequence>MTQKEIQKDIPEEEDRNHIIYLRRYRALEIVFCALVATLGRVDDRNELADYCFGHKNLLRPYIPLAQDVPYQDLMDFALWSLKPQAWHRLLLACAERVLHCSLPCTRAFNGDRLEDNAWLQELWLGYPWNEDDAICYASRTEQGDPAFTGSDVLGQLVLPPKGVVLAEASQLTDDQLRLLTKAKVSSVLLFSNPAQDVYREARDIFERAAGEAIEDGFDLTRARDSNPATNPLDVAFFAHHASFSLASRPKWGRFSRILRLTMRNKSTIAGIKNNVPRELYGVTRLKWDIESLYAMLNAQLTTIDGSTNLLTLSYEEGNKIFEENADRNHALLQDLARHLRAEYDPQGALAPDMIRRFFSFMPSLYGMGYGFSYPQGEDIHCF</sequence>
<accession>A0A9D1PU64</accession>
<proteinExistence type="predicted"/>
<protein>
    <submittedName>
        <fullName evidence="1">Uncharacterized protein</fullName>
    </submittedName>
</protein>
<organism evidence="1 2">
    <name type="scientific">Candidatus Desulfovibrio intestinipullorum</name>
    <dbReference type="NCBI Taxonomy" id="2838536"/>
    <lineage>
        <taxon>Bacteria</taxon>
        <taxon>Pseudomonadati</taxon>
        <taxon>Thermodesulfobacteriota</taxon>
        <taxon>Desulfovibrionia</taxon>
        <taxon>Desulfovibrionales</taxon>
        <taxon>Desulfovibrionaceae</taxon>
        <taxon>Desulfovibrio</taxon>
    </lineage>
</organism>
<dbReference type="Proteomes" id="UP000886752">
    <property type="component" value="Unassembled WGS sequence"/>
</dbReference>
<evidence type="ECO:0000313" key="2">
    <source>
        <dbReference type="Proteomes" id="UP000886752"/>
    </source>
</evidence>
<name>A0A9D1PU64_9BACT</name>
<reference evidence="1" key="2">
    <citation type="submission" date="2021-04" db="EMBL/GenBank/DDBJ databases">
        <authorList>
            <person name="Gilroy R."/>
        </authorList>
    </citation>
    <scope>NUCLEOTIDE SEQUENCE</scope>
    <source>
        <strain evidence="1">ChiHecec2B26-446</strain>
    </source>
</reference>